<dbReference type="AlphaFoldDB" id="A0A510UTY4"/>
<protein>
    <recommendedName>
        <fullName evidence="4">Acyl-CoA carboxylase subunit epsilon</fullName>
    </recommendedName>
</protein>
<evidence type="ECO:0000313" key="2">
    <source>
        <dbReference type="EMBL" id="GEK17956.1"/>
    </source>
</evidence>
<evidence type="ECO:0000256" key="1">
    <source>
        <dbReference type="SAM" id="MobiDB-lite"/>
    </source>
</evidence>
<dbReference type="GO" id="GO:0003989">
    <property type="term" value="F:acetyl-CoA carboxylase activity"/>
    <property type="evidence" value="ECO:0007669"/>
    <property type="project" value="InterPro"/>
</dbReference>
<dbReference type="GO" id="GO:0004658">
    <property type="term" value="F:propionyl-CoA carboxylase activity"/>
    <property type="evidence" value="ECO:0007669"/>
    <property type="project" value="InterPro"/>
</dbReference>
<evidence type="ECO:0000313" key="3">
    <source>
        <dbReference type="Proteomes" id="UP000321386"/>
    </source>
</evidence>
<name>A0A510UTY4_9CELL</name>
<dbReference type="Proteomes" id="UP000321386">
    <property type="component" value="Unassembled WGS sequence"/>
</dbReference>
<accession>A0A510UTY4</accession>
<keyword evidence="3" id="KW-1185">Reference proteome</keyword>
<reference evidence="2 3" key="1">
    <citation type="submission" date="2019-07" db="EMBL/GenBank/DDBJ databases">
        <title>Whole genome shotgun sequence of Cellulomonas persica NBRC 101101.</title>
        <authorList>
            <person name="Hosoyama A."/>
            <person name="Uohara A."/>
            <person name="Ohji S."/>
            <person name="Ichikawa N."/>
        </authorList>
    </citation>
    <scope>NUCLEOTIDE SEQUENCE [LARGE SCALE GENOMIC DNA]</scope>
    <source>
        <strain evidence="2 3">NBRC 101101</strain>
    </source>
</reference>
<gene>
    <name evidence="2" type="ORF">CPE01_16890</name>
</gene>
<dbReference type="RefSeq" id="WP_146806213.1">
    <property type="nucleotide sequence ID" value="NZ_BJUA01000007.1"/>
</dbReference>
<proteinExistence type="predicted"/>
<feature type="compositionally biased region" description="Low complexity" evidence="1">
    <location>
        <begin position="30"/>
        <end position="44"/>
    </location>
</feature>
<dbReference type="EMBL" id="BJUA01000007">
    <property type="protein sequence ID" value="GEK17956.1"/>
    <property type="molecule type" value="Genomic_DNA"/>
</dbReference>
<comment type="caution">
    <text evidence="2">The sequence shown here is derived from an EMBL/GenBank/DDBJ whole genome shotgun (WGS) entry which is preliminary data.</text>
</comment>
<organism evidence="2 3">
    <name type="scientific">Cellulomonas persica</name>
    <dbReference type="NCBI Taxonomy" id="76861"/>
    <lineage>
        <taxon>Bacteria</taxon>
        <taxon>Bacillati</taxon>
        <taxon>Actinomycetota</taxon>
        <taxon>Actinomycetes</taxon>
        <taxon>Micrococcales</taxon>
        <taxon>Cellulomonadaceae</taxon>
        <taxon>Cellulomonas</taxon>
    </lineage>
</organism>
<dbReference type="Pfam" id="PF13822">
    <property type="entry name" value="ACC_epsilon"/>
    <property type="match status" value="1"/>
</dbReference>
<evidence type="ECO:0008006" key="4">
    <source>
        <dbReference type="Google" id="ProtNLM"/>
    </source>
</evidence>
<dbReference type="InterPro" id="IPR032716">
    <property type="entry name" value="ACC_epsilon"/>
</dbReference>
<sequence>MSEDAQLQVVRGAPDDVELAALVAGLMAAATSAPAGPSTSSSSAWSDRRRQLRPVASPPPGPDSWRWSLRG</sequence>
<feature type="region of interest" description="Disordered" evidence="1">
    <location>
        <begin position="30"/>
        <end position="71"/>
    </location>
</feature>